<gene>
    <name evidence="2" type="ORF">GS634_14870</name>
</gene>
<evidence type="ECO:0000313" key="2">
    <source>
        <dbReference type="EMBL" id="NOE19409.1"/>
    </source>
</evidence>
<organism evidence="2 3">
    <name type="scientific">Ruegeria atlantica</name>
    <dbReference type="NCBI Taxonomy" id="81569"/>
    <lineage>
        <taxon>Bacteria</taxon>
        <taxon>Pseudomonadati</taxon>
        <taxon>Pseudomonadota</taxon>
        <taxon>Alphaproteobacteria</taxon>
        <taxon>Rhodobacterales</taxon>
        <taxon>Roseobacteraceae</taxon>
        <taxon>Ruegeria</taxon>
    </lineage>
</organism>
<dbReference type="EMBL" id="WVRA01000005">
    <property type="protein sequence ID" value="NOE19409.1"/>
    <property type="molecule type" value="Genomic_DNA"/>
</dbReference>
<reference evidence="2" key="1">
    <citation type="submission" date="2019-12" db="EMBL/GenBank/DDBJ databases">
        <title>Ruegeria JWLKs population differentiation of coral mucus and skeleton niches.</title>
        <authorList>
            <person name="Luo D."/>
        </authorList>
    </citation>
    <scope>NUCLEOTIDE SEQUENCE</scope>
    <source>
        <strain evidence="2">HKCCD6181</strain>
    </source>
</reference>
<feature type="region of interest" description="Disordered" evidence="1">
    <location>
        <begin position="50"/>
        <end position="74"/>
    </location>
</feature>
<accession>A0AA90ZGR0</accession>
<comment type="caution">
    <text evidence="2">The sequence shown here is derived from an EMBL/GenBank/DDBJ whole genome shotgun (WGS) entry which is preliminary data.</text>
</comment>
<feature type="region of interest" description="Disordered" evidence="1">
    <location>
        <begin position="1"/>
        <end position="30"/>
    </location>
</feature>
<dbReference type="Proteomes" id="UP000597886">
    <property type="component" value="Unassembled WGS sequence"/>
</dbReference>
<name>A0AA90ZGR0_9RHOB</name>
<dbReference type="AlphaFoldDB" id="A0AA90ZGR0"/>
<evidence type="ECO:0000313" key="3">
    <source>
        <dbReference type="Proteomes" id="UP000597886"/>
    </source>
</evidence>
<sequence length="121" mass="13608">MEVRYADGTKEEIENGRYERKNAQNRTVEERLATGADVSRLRSLANGISIDNVRSSGQGGTAGSRPTKTERKGNNIEVNYANGWKEEIEFGRYELKDPYNRTVVERNATAADRRRLQSAGN</sequence>
<evidence type="ECO:0000256" key="1">
    <source>
        <dbReference type="SAM" id="MobiDB-lite"/>
    </source>
</evidence>
<protein>
    <submittedName>
        <fullName evidence="2">Uncharacterized protein</fullName>
    </submittedName>
</protein>
<proteinExistence type="predicted"/>